<keyword evidence="1" id="KW-0175">Coiled coil</keyword>
<dbReference type="PANTHER" id="PTHR37161:SF3">
    <property type="entry name" value="HDC10475"/>
    <property type="match status" value="1"/>
</dbReference>
<evidence type="ECO:0000313" key="4">
    <source>
        <dbReference type="Proteomes" id="UP000719412"/>
    </source>
</evidence>
<protein>
    <submittedName>
        <fullName evidence="3">Uncharacterized protein</fullName>
    </submittedName>
</protein>
<name>A0A8J6HPT6_TENMO</name>
<keyword evidence="4" id="KW-1185">Reference proteome</keyword>
<sequence>MRGLCRIYEKSLKKDDLSGTARLADALRIFSPFSADLFSVADSTRMRFYIITVVALLVPSGFTQEYEELELYNNYDEYGALADAAGGGGGGKGQPKLGFSAGSGLRSIAEGSFNSANDAVNNQDAAGHQAAFVAKNTLAQAAAGASATAQAALAGKQILLQGLEQQLRDSQTALMGEKQQLMQAQRSADATMRAAQEARAHVNVLTNTLNAAQTNADHMTQAASEAAGELAAQQSMVGSAKQRVEQLSKQLASVRVDFEATRAAAQKAQAAAQAAAANAAAAAAAAAADLAKSAPPPPPPVPAGKGSSGGGAGKAGGAAGGKGGGGQGGKGAGGAGATGKYIQGIEGNVAYVEDNFYHPFHYSK</sequence>
<feature type="region of interest" description="Disordered" evidence="2">
    <location>
        <begin position="291"/>
        <end position="337"/>
    </location>
</feature>
<proteinExistence type="predicted"/>
<dbReference type="Pfam" id="PF05335">
    <property type="entry name" value="DUF745"/>
    <property type="match status" value="1"/>
</dbReference>
<feature type="coiled-coil region" evidence="1">
    <location>
        <begin position="160"/>
        <end position="250"/>
    </location>
</feature>
<accession>A0A8J6HPT6</accession>
<organism evidence="3 4">
    <name type="scientific">Tenebrio molitor</name>
    <name type="common">Yellow mealworm beetle</name>
    <dbReference type="NCBI Taxonomy" id="7067"/>
    <lineage>
        <taxon>Eukaryota</taxon>
        <taxon>Metazoa</taxon>
        <taxon>Ecdysozoa</taxon>
        <taxon>Arthropoda</taxon>
        <taxon>Hexapoda</taxon>
        <taxon>Insecta</taxon>
        <taxon>Pterygota</taxon>
        <taxon>Neoptera</taxon>
        <taxon>Endopterygota</taxon>
        <taxon>Coleoptera</taxon>
        <taxon>Polyphaga</taxon>
        <taxon>Cucujiformia</taxon>
        <taxon>Tenebrionidae</taxon>
        <taxon>Tenebrio</taxon>
    </lineage>
</organism>
<dbReference type="EMBL" id="JABDTM020014827">
    <property type="protein sequence ID" value="KAH0819331.1"/>
    <property type="molecule type" value="Genomic_DNA"/>
</dbReference>
<dbReference type="AlphaFoldDB" id="A0A8J6HPT6"/>
<gene>
    <name evidence="3" type="ORF">GEV33_003459</name>
</gene>
<evidence type="ECO:0000256" key="1">
    <source>
        <dbReference type="SAM" id="Coils"/>
    </source>
</evidence>
<dbReference type="Proteomes" id="UP000719412">
    <property type="component" value="Unassembled WGS sequence"/>
</dbReference>
<comment type="caution">
    <text evidence="3">The sequence shown here is derived from an EMBL/GenBank/DDBJ whole genome shotgun (WGS) entry which is preliminary data.</text>
</comment>
<dbReference type="PANTHER" id="PTHR37161">
    <property type="entry name" value="HDC10475"/>
    <property type="match status" value="1"/>
</dbReference>
<reference evidence="3" key="2">
    <citation type="submission" date="2021-08" db="EMBL/GenBank/DDBJ databases">
        <authorList>
            <person name="Eriksson T."/>
        </authorList>
    </citation>
    <scope>NUCLEOTIDE SEQUENCE</scope>
    <source>
        <strain evidence="3">Stoneville</strain>
        <tissue evidence="3">Whole head</tissue>
    </source>
</reference>
<dbReference type="InterPro" id="IPR007999">
    <property type="entry name" value="DUF745"/>
</dbReference>
<feature type="compositionally biased region" description="Gly residues" evidence="2">
    <location>
        <begin position="306"/>
        <end position="337"/>
    </location>
</feature>
<evidence type="ECO:0000256" key="2">
    <source>
        <dbReference type="SAM" id="MobiDB-lite"/>
    </source>
</evidence>
<reference evidence="3" key="1">
    <citation type="journal article" date="2020" name="J Insects Food Feed">
        <title>The yellow mealworm (Tenebrio molitor) genome: a resource for the emerging insects as food and feed industry.</title>
        <authorList>
            <person name="Eriksson T."/>
            <person name="Andere A."/>
            <person name="Kelstrup H."/>
            <person name="Emery V."/>
            <person name="Picard C."/>
        </authorList>
    </citation>
    <scope>NUCLEOTIDE SEQUENCE</scope>
    <source>
        <strain evidence="3">Stoneville</strain>
        <tissue evidence="3">Whole head</tissue>
    </source>
</reference>
<evidence type="ECO:0000313" key="3">
    <source>
        <dbReference type="EMBL" id="KAH0819331.1"/>
    </source>
</evidence>